<feature type="transmembrane region" description="Helical" evidence="7">
    <location>
        <begin position="366"/>
        <end position="390"/>
    </location>
</feature>
<evidence type="ECO:0000256" key="7">
    <source>
        <dbReference type="SAM" id="Phobius"/>
    </source>
</evidence>
<evidence type="ECO:0000256" key="1">
    <source>
        <dbReference type="ARBA" id="ARBA00004651"/>
    </source>
</evidence>
<evidence type="ECO:0000256" key="5">
    <source>
        <dbReference type="ARBA" id="ARBA00022989"/>
    </source>
</evidence>
<dbReference type="EMBL" id="FWXK01000001">
    <property type="protein sequence ID" value="SMC30987.1"/>
    <property type="molecule type" value="Genomic_DNA"/>
</dbReference>
<dbReference type="GO" id="GO:0005337">
    <property type="term" value="F:nucleoside transmembrane transporter activity"/>
    <property type="evidence" value="ECO:0007669"/>
    <property type="project" value="InterPro"/>
</dbReference>
<keyword evidence="4 7" id="KW-0812">Transmembrane</keyword>
<evidence type="ECO:0000313" key="11">
    <source>
        <dbReference type="EMBL" id="SMC30987.1"/>
    </source>
</evidence>
<evidence type="ECO:0000259" key="10">
    <source>
        <dbReference type="Pfam" id="PF07670"/>
    </source>
</evidence>
<dbReference type="PANTHER" id="PTHR10590:SF4">
    <property type="entry name" value="SOLUTE CARRIER FAMILY 28 MEMBER 3"/>
    <property type="match status" value="1"/>
</dbReference>
<sequence>MLYRLLSIVGIFAILGVAYLFSNNKKNIKIKPIITMIVIEIVVGFAMLRTDVGITILGAIGKMFENLLSFAHEGTAFVFGGLVETEGVFFFQSLMPIIFISAIIGILNYLKILPFIIKYVGLALSKINGLGKLESYVGVASMLLGQTEIFISIKDYIHGLPKHRMYALTAPAMSSVSMGIVGSYMFYLDPSYVLAGIPLNLFGVFVIESIIFPYELSEEEDTLRINDDLDVSFFEMLSDYITDGFNTAIGVAAQLIGFTALVAFVNGIFANIFGITFQDVMGVIFSPVAFILGVPFEEAIDAGTIIATKLVTNEFVAMTDIGNITFSERTLAMMSTFLMSFANFSSIGIITGAVKSIDAKQGRQVAGFGLKLLLGSTLVSALTAAVVGIVF</sequence>
<dbReference type="InterPro" id="IPR011657">
    <property type="entry name" value="CNT_C_dom"/>
</dbReference>
<feature type="transmembrane region" description="Helical" evidence="7">
    <location>
        <begin position="192"/>
        <end position="214"/>
    </location>
</feature>
<accession>A0A1W1Y4D1</accession>
<keyword evidence="5 7" id="KW-1133">Transmembrane helix</keyword>
<dbReference type="Pfam" id="PF07662">
    <property type="entry name" value="Nucleos_tra2_C"/>
    <property type="match status" value="1"/>
</dbReference>
<dbReference type="InterPro" id="IPR008276">
    <property type="entry name" value="C_nuclsd_transpt"/>
</dbReference>
<organism evidence="11 12">
    <name type="scientific">Aerococcus suis</name>
    <dbReference type="NCBI Taxonomy" id="371602"/>
    <lineage>
        <taxon>Bacteria</taxon>
        <taxon>Bacillati</taxon>
        <taxon>Bacillota</taxon>
        <taxon>Bacilli</taxon>
        <taxon>Lactobacillales</taxon>
        <taxon>Aerococcaceae</taxon>
        <taxon>Aerococcus</taxon>
    </lineage>
</organism>
<dbReference type="InterPro" id="IPR011642">
    <property type="entry name" value="Gate_dom"/>
</dbReference>
<evidence type="ECO:0000259" key="9">
    <source>
        <dbReference type="Pfam" id="PF07662"/>
    </source>
</evidence>
<keyword evidence="6 7" id="KW-0472">Membrane</keyword>
<comment type="similarity">
    <text evidence="2">Belongs to the concentrative nucleoside transporter (CNT) (TC 2.A.41) family.</text>
</comment>
<dbReference type="OrthoDB" id="9766455at2"/>
<evidence type="ECO:0000256" key="4">
    <source>
        <dbReference type="ARBA" id="ARBA00022692"/>
    </source>
</evidence>
<evidence type="ECO:0000256" key="2">
    <source>
        <dbReference type="ARBA" id="ARBA00009033"/>
    </source>
</evidence>
<feature type="transmembrane region" description="Helical" evidence="7">
    <location>
        <begin position="331"/>
        <end position="354"/>
    </location>
</feature>
<keyword evidence="3" id="KW-1003">Cell membrane</keyword>
<dbReference type="Pfam" id="PF07670">
    <property type="entry name" value="Gate"/>
    <property type="match status" value="1"/>
</dbReference>
<evidence type="ECO:0000256" key="3">
    <source>
        <dbReference type="ARBA" id="ARBA00022475"/>
    </source>
</evidence>
<name>A0A1W1Y4D1_9LACT</name>
<protein>
    <submittedName>
        <fullName evidence="11">Nucleoside transport protein</fullName>
    </submittedName>
</protein>
<evidence type="ECO:0000256" key="6">
    <source>
        <dbReference type="ARBA" id="ARBA00023136"/>
    </source>
</evidence>
<dbReference type="AlphaFoldDB" id="A0A1W1Y4D1"/>
<feature type="domain" description="Nucleoside transporter/FeoB GTPase Gate" evidence="10">
    <location>
        <begin position="91"/>
        <end position="188"/>
    </location>
</feature>
<dbReference type="PANTHER" id="PTHR10590">
    <property type="entry name" value="SODIUM/NUCLEOSIDE COTRANSPORTER"/>
    <property type="match status" value="1"/>
</dbReference>
<feature type="domain" description="Concentrative nucleoside transporter N-terminal" evidence="8">
    <location>
        <begin position="9"/>
        <end position="82"/>
    </location>
</feature>
<dbReference type="Proteomes" id="UP000243884">
    <property type="component" value="Unassembled WGS sequence"/>
</dbReference>
<feature type="transmembrane region" description="Helical" evidence="7">
    <location>
        <begin position="255"/>
        <end position="277"/>
    </location>
</feature>
<feature type="transmembrane region" description="Helical" evidence="7">
    <location>
        <begin position="89"/>
        <end position="110"/>
    </location>
</feature>
<evidence type="ECO:0000313" key="12">
    <source>
        <dbReference type="Proteomes" id="UP000243884"/>
    </source>
</evidence>
<dbReference type="GO" id="GO:0005886">
    <property type="term" value="C:plasma membrane"/>
    <property type="evidence" value="ECO:0007669"/>
    <property type="project" value="UniProtKB-SubCell"/>
</dbReference>
<reference evidence="12" key="1">
    <citation type="submission" date="2017-04" db="EMBL/GenBank/DDBJ databases">
        <authorList>
            <person name="Varghese N."/>
            <person name="Submissions S."/>
        </authorList>
    </citation>
    <scope>NUCLEOTIDE SEQUENCE [LARGE SCALE GENOMIC DNA]</scope>
    <source>
        <strain evidence="12">DSM 21500</strain>
    </source>
</reference>
<dbReference type="RefSeq" id="WP_084097929.1">
    <property type="nucleotide sequence ID" value="NZ_FWXK01000001.1"/>
</dbReference>
<gene>
    <name evidence="11" type="ORF">SAMN04487984_0331</name>
</gene>
<feature type="transmembrane region" description="Helical" evidence="7">
    <location>
        <begin position="34"/>
        <end position="60"/>
    </location>
</feature>
<dbReference type="Pfam" id="PF01773">
    <property type="entry name" value="Nucleos_tra2_N"/>
    <property type="match status" value="1"/>
</dbReference>
<keyword evidence="12" id="KW-1185">Reference proteome</keyword>
<comment type="subcellular location">
    <subcellularLocation>
        <location evidence="1">Cell membrane</location>
        <topology evidence="1">Multi-pass membrane protein</topology>
    </subcellularLocation>
</comment>
<proteinExistence type="inferred from homology"/>
<dbReference type="STRING" id="371602.SAMN04487984_0331"/>
<evidence type="ECO:0000259" key="8">
    <source>
        <dbReference type="Pfam" id="PF01773"/>
    </source>
</evidence>
<dbReference type="InterPro" id="IPR002668">
    <property type="entry name" value="CNT_N_dom"/>
</dbReference>
<dbReference type="GO" id="GO:0015293">
    <property type="term" value="F:symporter activity"/>
    <property type="evidence" value="ECO:0007669"/>
    <property type="project" value="TreeGrafter"/>
</dbReference>
<feature type="transmembrane region" description="Helical" evidence="7">
    <location>
        <begin position="165"/>
        <end position="186"/>
    </location>
</feature>
<feature type="transmembrane region" description="Helical" evidence="7">
    <location>
        <begin position="6"/>
        <end position="22"/>
    </location>
</feature>
<feature type="domain" description="Concentrative nucleoside transporter C-terminal" evidence="9">
    <location>
        <begin position="192"/>
        <end position="388"/>
    </location>
</feature>